<dbReference type="RefSeq" id="WP_346822841.1">
    <property type="nucleotide sequence ID" value="NZ_JBDKWZ010000011.1"/>
</dbReference>
<organism evidence="2 3">
    <name type="scientific">Rapidithrix thailandica</name>
    <dbReference type="NCBI Taxonomy" id="413964"/>
    <lineage>
        <taxon>Bacteria</taxon>
        <taxon>Pseudomonadati</taxon>
        <taxon>Bacteroidota</taxon>
        <taxon>Cytophagia</taxon>
        <taxon>Cytophagales</taxon>
        <taxon>Flammeovirgaceae</taxon>
        <taxon>Rapidithrix</taxon>
    </lineage>
</organism>
<gene>
    <name evidence="2" type="ORF">AAG747_19250</name>
</gene>
<dbReference type="InterPro" id="IPR025161">
    <property type="entry name" value="IS402-like_dom"/>
</dbReference>
<dbReference type="Pfam" id="PF13340">
    <property type="entry name" value="DUF4096"/>
    <property type="match status" value="1"/>
</dbReference>
<evidence type="ECO:0000313" key="2">
    <source>
        <dbReference type="EMBL" id="MEN7550068.1"/>
    </source>
</evidence>
<name>A0AAW9SFM5_9BACT</name>
<dbReference type="EMBL" id="JBDKWZ010000011">
    <property type="protein sequence ID" value="MEN7550068.1"/>
    <property type="molecule type" value="Genomic_DNA"/>
</dbReference>
<dbReference type="Proteomes" id="UP001403385">
    <property type="component" value="Unassembled WGS sequence"/>
</dbReference>
<evidence type="ECO:0000313" key="3">
    <source>
        <dbReference type="Proteomes" id="UP001403385"/>
    </source>
</evidence>
<feature type="domain" description="Insertion element IS402-like" evidence="1">
    <location>
        <begin position="3"/>
        <end position="68"/>
    </location>
</feature>
<dbReference type="AlphaFoldDB" id="A0AAW9SFM5"/>
<accession>A0AAW9SFM5</accession>
<evidence type="ECO:0000259" key="1">
    <source>
        <dbReference type="Pfam" id="PF13340"/>
    </source>
</evidence>
<proteinExistence type="predicted"/>
<comment type="caution">
    <text evidence="2">The sequence shown here is derived from an EMBL/GenBank/DDBJ whole genome shotgun (WGS) entry which is preliminary data.</text>
</comment>
<reference evidence="2 3" key="1">
    <citation type="submission" date="2024-04" db="EMBL/GenBank/DDBJ databases">
        <title>Novel genus in family Flammeovirgaceae.</title>
        <authorList>
            <person name="Nguyen T.H."/>
            <person name="Vuong T.Q."/>
            <person name="Le H."/>
            <person name="Kim S.-G."/>
        </authorList>
    </citation>
    <scope>NUCLEOTIDE SEQUENCE [LARGE SCALE GENOMIC DNA]</scope>
    <source>
        <strain evidence="2 3">JCM 23209</strain>
    </source>
</reference>
<sequence>MPHLTQIKKGPKLTEDKLVNIVELILYRLKTGAQWRELPIRHFMEGPYSWQSVFHHFNRWCKQGCWQKNWEAYIGKK</sequence>
<protein>
    <submittedName>
        <fullName evidence="2">Transposase</fullName>
    </submittedName>
</protein>
<keyword evidence="3" id="KW-1185">Reference proteome</keyword>